<dbReference type="InterPro" id="IPR038717">
    <property type="entry name" value="Tc1-like_DDE_dom"/>
</dbReference>
<feature type="domain" description="Tc1-like transposase DDE" evidence="1">
    <location>
        <begin position="36"/>
        <end position="128"/>
    </location>
</feature>
<sequence length="147" mass="17370">MQHPFTNLKEGLAMNVQKWPSNFEEPLENNITAVLKLASTNNRNFDDHLHTTLAHVLPYTAIHRNVVFEQDNARAHTASYTQQFLEQSNVQVLQWPALSPDLNPIEHLWDYLQRRLDCQDHRTQNADDLEHSLRRHWNAIPRHFYRG</sequence>
<gene>
    <name evidence="2" type="ORF">ElyMa_005376000</name>
</gene>
<keyword evidence="3" id="KW-1185">Reference proteome</keyword>
<dbReference type="GO" id="GO:0003676">
    <property type="term" value="F:nucleic acid binding"/>
    <property type="evidence" value="ECO:0007669"/>
    <property type="project" value="InterPro"/>
</dbReference>
<reference evidence="2 3" key="1">
    <citation type="journal article" date="2021" name="Elife">
        <title>Chloroplast acquisition without the gene transfer in kleptoplastic sea slugs, Plakobranchus ocellatus.</title>
        <authorList>
            <person name="Maeda T."/>
            <person name="Takahashi S."/>
            <person name="Yoshida T."/>
            <person name="Shimamura S."/>
            <person name="Takaki Y."/>
            <person name="Nagai Y."/>
            <person name="Toyoda A."/>
            <person name="Suzuki Y."/>
            <person name="Arimoto A."/>
            <person name="Ishii H."/>
            <person name="Satoh N."/>
            <person name="Nishiyama T."/>
            <person name="Hasebe M."/>
            <person name="Maruyama T."/>
            <person name="Minagawa J."/>
            <person name="Obokata J."/>
            <person name="Shigenobu S."/>
        </authorList>
    </citation>
    <scope>NUCLEOTIDE SEQUENCE [LARGE SCALE GENOMIC DNA]</scope>
</reference>
<evidence type="ECO:0000313" key="2">
    <source>
        <dbReference type="EMBL" id="GFR59015.1"/>
    </source>
</evidence>
<evidence type="ECO:0000259" key="1">
    <source>
        <dbReference type="Pfam" id="PF13358"/>
    </source>
</evidence>
<name>A0AAV4EDZ1_9GAST</name>
<organism evidence="2 3">
    <name type="scientific">Elysia marginata</name>
    <dbReference type="NCBI Taxonomy" id="1093978"/>
    <lineage>
        <taxon>Eukaryota</taxon>
        <taxon>Metazoa</taxon>
        <taxon>Spiralia</taxon>
        <taxon>Lophotrochozoa</taxon>
        <taxon>Mollusca</taxon>
        <taxon>Gastropoda</taxon>
        <taxon>Heterobranchia</taxon>
        <taxon>Euthyneura</taxon>
        <taxon>Panpulmonata</taxon>
        <taxon>Sacoglossa</taxon>
        <taxon>Placobranchoidea</taxon>
        <taxon>Plakobranchidae</taxon>
        <taxon>Elysia</taxon>
    </lineage>
</organism>
<dbReference type="Gene3D" id="3.30.420.10">
    <property type="entry name" value="Ribonuclease H-like superfamily/Ribonuclease H"/>
    <property type="match status" value="1"/>
</dbReference>
<accession>A0AAV4EDZ1</accession>
<dbReference type="AlphaFoldDB" id="A0AAV4EDZ1"/>
<dbReference type="Pfam" id="PF13358">
    <property type="entry name" value="DDE_3"/>
    <property type="match status" value="1"/>
</dbReference>
<protein>
    <submittedName>
        <fullName evidence="2">Transposable element Tcb1 transposase</fullName>
    </submittedName>
</protein>
<dbReference type="InterPro" id="IPR036397">
    <property type="entry name" value="RNaseH_sf"/>
</dbReference>
<proteinExistence type="predicted"/>
<comment type="caution">
    <text evidence="2">The sequence shown here is derived from an EMBL/GenBank/DDBJ whole genome shotgun (WGS) entry which is preliminary data.</text>
</comment>
<dbReference type="Proteomes" id="UP000762676">
    <property type="component" value="Unassembled WGS sequence"/>
</dbReference>
<evidence type="ECO:0000313" key="3">
    <source>
        <dbReference type="Proteomes" id="UP000762676"/>
    </source>
</evidence>
<dbReference type="EMBL" id="BMAT01010699">
    <property type="protein sequence ID" value="GFR59015.1"/>
    <property type="molecule type" value="Genomic_DNA"/>
</dbReference>